<dbReference type="InterPro" id="IPR001806">
    <property type="entry name" value="Small_GTPase"/>
</dbReference>
<dbReference type="EMBL" id="CAXDID020000033">
    <property type="protein sequence ID" value="CAL5995415.1"/>
    <property type="molecule type" value="Genomic_DNA"/>
</dbReference>
<proteinExistence type="predicted"/>
<reference evidence="4 5" key="2">
    <citation type="submission" date="2024-07" db="EMBL/GenBank/DDBJ databases">
        <authorList>
            <person name="Akdeniz Z."/>
        </authorList>
    </citation>
    <scope>NUCLEOTIDE SEQUENCE [LARGE SCALE GENOMIC DNA]</scope>
</reference>
<dbReference type="GO" id="GO:0005525">
    <property type="term" value="F:GTP binding"/>
    <property type="evidence" value="ECO:0007669"/>
    <property type="project" value="UniProtKB-KW"/>
</dbReference>
<keyword evidence="5" id="KW-1185">Reference proteome</keyword>
<keyword evidence="2" id="KW-0342">GTP-binding</keyword>
<dbReference type="InterPro" id="IPR050227">
    <property type="entry name" value="Rab"/>
</dbReference>
<evidence type="ECO:0000313" key="5">
    <source>
        <dbReference type="Proteomes" id="UP001642409"/>
    </source>
</evidence>
<dbReference type="PANTHER" id="PTHR47977">
    <property type="entry name" value="RAS-RELATED PROTEIN RAB"/>
    <property type="match status" value="1"/>
</dbReference>
<dbReference type="FunFam" id="3.40.50.300:FF:001447">
    <property type="entry name" value="Ras-related protein Rab-1B"/>
    <property type="match status" value="1"/>
</dbReference>
<dbReference type="CDD" id="cd00154">
    <property type="entry name" value="Rab"/>
    <property type="match status" value="1"/>
</dbReference>
<evidence type="ECO:0000256" key="2">
    <source>
        <dbReference type="ARBA" id="ARBA00023134"/>
    </source>
</evidence>
<dbReference type="NCBIfam" id="TIGR00231">
    <property type="entry name" value="small_GTP"/>
    <property type="match status" value="1"/>
</dbReference>
<dbReference type="SMART" id="SM00173">
    <property type="entry name" value="RAS"/>
    <property type="match status" value="1"/>
</dbReference>
<dbReference type="Proteomes" id="UP001642409">
    <property type="component" value="Unassembled WGS sequence"/>
</dbReference>
<dbReference type="EMBL" id="CATOUU010000937">
    <property type="protein sequence ID" value="CAI9960891.1"/>
    <property type="molecule type" value="Genomic_DNA"/>
</dbReference>
<dbReference type="PROSITE" id="PS51419">
    <property type="entry name" value="RAB"/>
    <property type="match status" value="1"/>
</dbReference>
<sequence length="194" mass="22393">MNLDYDYLIKIVFTGAQQTGKTYTLNIMADRNQGQLDLYVPTIGVDFVIKRMQVTVHNKIYNIKLQLWDTGGQERYQTFINVYYRNASGMFLFCNVCDLESFKKCSTLIENIKEYNQEDAQVMLVGNKIGTERVVSVDELVTFAQNNNIMFTELNTENGEDTNGILESMVKSIIHQILLREHGKQKQKVDEILI</sequence>
<accession>A0AA86QST9</accession>
<name>A0AA86QST9_9EUKA</name>
<dbReference type="SMART" id="SM00175">
    <property type="entry name" value="RAB"/>
    <property type="match status" value="1"/>
</dbReference>
<dbReference type="Pfam" id="PF00071">
    <property type="entry name" value="Ras"/>
    <property type="match status" value="1"/>
</dbReference>
<dbReference type="InterPro" id="IPR005225">
    <property type="entry name" value="Small_GTP-bd"/>
</dbReference>
<comment type="caution">
    <text evidence="3">The sequence shown here is derived from an EMBL/GenBank/DDBJ whole genome shotgun (WGS) entry which is preliminary data.</text>
</comment>
<dbReference type="PROSITE" id="PS51421">
    <property type="entry name" value="RAS"/>
    <property type="match status" value="1"/>
</dbReference>
<evidence type="ECO:0000313" key="4">
    <source>
        <dbReference type="EMBL" id="CAL5995415.1"/>
    </source>
</evidence>
<keyword evidence="1" id="KW-0547">Nucleotide-binding</keyword>
<dbReference type="PRINTS" id="PR00449">
    <property type="entry name" value="RASTRNSFRMNG"/>
</dbReference>
<organism evidence="3">
    <name type="scientific">Hexamita inflata</name>
    <dbReference type="NCBI Taxonomy" id="28002"/>
    <lineage>
        <taxon>Eukaryota</taxon>
        <taxon>Metamonada</taxon>
        <taxon>Diplomonadida</taxon>
        <taxon>Hexamitidae</taxon>
        <taxon>Hexamitinae</taxon>
        <taxon>Hexamita</taxon>
    </lineage>
</organism>
<evidence type="ECO:0000313" key="3">
    <source>
        <dbReference type="EMBL" id="CAI9960891.1"/>
    </source>
</evidence>
<gene>
    <name evidence="4" type="ORF">HINF_LOCUS14020</name>
    <name evidence="3" type="ORF">HINF_LOCUS48536</name>
</gene>
<dbReference type="GO" id="GO:0003924">
    <property type="term" value="F:GTPase activity"/>
    <property type="evidence" value="ECO:0007669"/>
    <property type="project" value="InterPro"/>
</dbReference>
<dbReference type="AlphaFoldDB" id="A0AA86QST9"/>
<protein>
    <submittedName>
        <fullName evidence="3">Rab1a</fullName>
    </submittedName>
</protein>
<evidence type="ECO:0000256" key="1">
    <source>
        <dbReference type="ARBA" id="ARBA00022741"/>
    </source>
</evidence>
<dbReference type="SUPFAM" id="SSF52540">
    <property type="entry name" value="P-loop containing nucleoside triphosphate hydrolases"/>
    <property type="match status" value="1"/>
</dbReference>
<dbReference type="InterPro" id="IPR027417">
    <property type="entry name" value="P-loop_NTPase"/>
</dbReference>
<reference evidence="3" key="1">
    <citation type="submission" date="2023-06" db="EMBL/GenBank/DDBJ databases">
        <authorList>
            <person name="Kurt Z."/>
        </authorList>
    </citation>
    <scope>NUCLEOTIDE SEQUENCE</scope>
</reference>
<dbReference type="Gene3D" id="3.40.50.300">
    <property type="entry name" value="P-loop containing nucleotide triphosphate hydrolases"/>
    <property type="match status" value="1"/>
</dbReference>